<sequence length="163" mass="18681">MTSGSTSINNAIPTSIEGIRTEIQRVFDQWPTITQILIELNAPVMPNLVANPNEQIVYLNHIFFIIEDRFTIQAIYIATQTNKIEEFKTENVEFLRTLTGLKESFSAFFSTLSHLVNSCYKSDREIVNTMKQKVTAPLRTLIINNSNPYATDDIDNWQKKFST</sequence>
<dbReference type="OrthoDB" id="3555093at2759"/>
<name>A0A9X0AZP5_9HELO</name>
<dbReference type="Proteomes" id="UP001152300">
    <property type="component" value="Unassembled WGS sequence"/>
</dbReference>
<keyword evidence="2" id="KW-1185">Reference proteome</keyword>
<dbReference type="EMBL" id="JAPEIS010000001">
    <property type="protein sequence ID" value="KAJ8071930.1"/>
    <property type="molecule type" value="Genomic_DNA"/>
</dbReference>
<comment type="caution">
    <text evidence="1">The sequence shown here is derived from an EMBL/GenBank/DDBJ whole genome shotgun (WGS) entry which is preliminary data.</text>
</comment>
<proteinExistence type="predicted"/>
<protein>
    <submittedName>
        <fullName evidence="1">Uncharacterized protein</fullName>
    </submittedName>
</protein>
<accession>A0A9X0AZP5</accession>
<reference evidence="1" key="1">
    <citation type="submission" date="2022-11" db="EMBL/GenBank/DDBJ databases">
        <title>Genome Resource of Sclerotinia nivalis Strain SnTB1, a Plant Pathogen Isolated from American Ginseng.</title>
        <authorList>
            <person name="Fan S."/>
        </authorList>
    </citation>
    <scope>NUCLEOTIDE SEQUENCE</scope>
    <source>
        <strain evidence="1">SnTB1</strain>
    </source>
</reference>
<evidence type="ECO:0000313" key="2">
    <source>
        <dbReference type="Proteomes" id="UP001152300"/>
    </source>
</evidence>
<dbReference type="AlphaFoldDB" id="A0A9X0AZP5"/>
<evidence type="ECO:0000313" key="1">
    <source>
        <dbReference type="EMBL" id="KAJ8071930.1"/>
    </source>
</evidence>
<organism evidence="1 2">
    <name type="scientific">Sclerotinia nivalis</name>
    <dbReference type="NCBI Taxonomy" id="352851"/>
    <lineage>
        <taxon>Eukaryota</taxon>
        <taxon>Fungi</taxon>
        <taxon>Dikarya</taxon>
        <taxon>Ascomycota</taxon>
        <taxon>Pezizomycotina</taxon>
        <taxon>Leotiomycetes</taxon>
        <taxon>Helotiales</taxon>
        <taxon>Sclerotiniaceae</taxon>
        <taxon>Sclerotinia</taxon>
    </lineage>
</organism>
<gene>
    <name evidence="1" type="ORF">OCU04_002234</name>
</gene>